<sequence>MRLAYRTQVMTIAFGAAHNTGNRLIIHSVQASPTVVVSSNLFKAWDEKTFGWRALTREFNHDASWHSDFLPRASDRSAKISNTERRRYEAPCTRDQDFGFRPALIGSGVPADGDGSEKKVEMSTDSATARRSIRSMEALCLPLSKSLMTVRSTCASTARFSCVTFWETLRFRRFQAMRARVSICYGHHLALH</sequence>
<protein>
    <submittedName>
        <fullName evidence="2">Uncharacterized protein</fullName>
    </submittedName>
</protein>
<accession>A0A7W6UNJ1</accession>
<dbReference type="AlphaFoldDB" id="A0A7W6UNJ1"/>
<name>A0A7W6UNJ1_9HYPH</name>
<dbReference type="EMBL" id="JACIHI010000007">
    <property type="protein sequence ID" value="MBB4440282.1"/>
    <property type="molecule type" value="Genomic_DNA"/>
</dbReference>
<feature type="region of interest" description="Disordered" evidence="1">
    <location>
        <begin position="108"/>
        <end position="127"/>
    </location>
</feature>
<evidence type="ECO:0000313" key="3">
    <source>
        <dbReference type="Proteomes" id="UP000533724"/>
    </source>
</evidence>
<evidence type="ECO:0000313" key="2">
    <source>
        <dbReference type="EMBL" id="MBB4440282.1"/>
    </source>
</evidence>
<comment type="caution">
    <text evidence="2">The sequence shown here is derived from an EMBL/GenBank/DDBJ whole genome shotgun (WGS) entry which is preliminary data.</text>
</comment>
<reference evidence="2 3" key="1">
    <citation type="submission" date="2020-08" db="EMBL/GenBank/DDBJ databases">
        <title>Genomic Encyclopedia of Type Strains, Phase IV (KMG-V): Genome sequencing to study the core and pangenomes of soil and plant-associated prokaryotes.</title>
        <authorList>
            <person name="Whitman W."/>
        </authorList>
    </citation>
    <scope>NUCLEOTIDE SEQUENCE [LARGE SCALE GENOMIC DNA]</scope>
    <source>
        <strain evidence="2 3">SEMIA 414</strain>
    </source>
</reference>
<organism evidence="2 3">
    <name type="scientific">Rhizobium esperanzae</name>
    <dbReference type="NCBI Taxonomy" id="1967781"/>
    <lineage>
        <taxon>Bacteria</taxon>
        <taxon>Pseudomonadati</taxon>
        <taxon>Pseudomonadota</taxon>
        <taxon>Alphaproteobacteria</taxon>
        <taxon>Hyphomicrobiales</taxon>
        <taxon>Rhizobiaceae</taxon>
        <taxon>Rhizobium/Agrobacterium group</taxon>
        <taxon>Rhizobium</taxon>
    </lineage>
</organism>
<gene>
    <name evidence="2" type="ORF">GGE15_003558</name>
</gene>
<evidence type="ECO:0000256" key="1">
    <source>
        <dbReference type="SAM" id="MobiDB-lite"/>
    </source>
</evidence>
<proteinExistence type="predicted"/>
<dbReference type="Proteomes" id="UP000533724">
    <property type="component" value="Unassembled WGS sequence"/>
</dbReference>